<gene>
    <name evidence="1" type="ORF">METZ01_LOCUS375351</name>
</gene>
<organism evidence="1">
    <name type="scientific">marine metagenome</name>
    <dbReference type="NCBI Taxonomy" id="408172"/>
    <lineage>
        <taxon>unclassified sequences</taxon>
        <taxon>metagenomes</taxon>
        <taxon>ecological metagenomes</taxon>
    </lineage>
</organism>
<evidence type="ECO:0000313" key="1">
    <source>
        <dbReference type="EMBL" id="SVD22497.1"/>
    </source>
</evidence>
<name>A0A382TLY0_9ZZZZ</name>
<dbReference type="AlphaFoldDB" id="A0A382TLY0"/>
<protein>
    <submittedName>
        <fullName evidence="1">Uncharacterized protein</fullName>
    </submittedName>
</protein>
<sequence length="58" mass="6246">MATTLDAAPLSAAAYQVPTLATQMHGHAVTMPDRVVMREKDFGVWREFTAAEGGDLVL</sequence>
<proteinExistence type="predicted"/>
<dbReference type="EMBL" id="UINC01137260">
    <property type="protein sequence ID" value="SVD22497.1"/>
    <property type="molecule type" value="Genomic_DNA"/>
</dbReference>
<accession>A0A382TLY0</accession>
<reference evidence="1" key="1">
    <citation type="submission" date="2018-05" db="EMBL/GenBank/DDBJ databases">
        <authorList>
            <person name="Lanie J.A."/>
            <person name="Ng W.-L."/>
            <person name="Kazmierczak K.M."/>
            <person name="Andrzejewski T.M."/>
            <person name="Davidsen T.M."/>
            <person name="Wayne K.J."/>
            <person name="Tettelin H."/>
            <person name="Glass J.I."/>
            <person name="Rusch D."/>
            <person name="Podicherti R."/>
            <person name="Tsui H.-C.T."/>
            <person name="Winkler M.E."/>
        </authorList>
    </citation>
    <scope>NUCLEOTIDE SEQUENCE</scope>
</reference>
<feature type="non-terminal residue" evidence="1">
    <location>
        <position position="58"/>
    </location>
</feature>